<organism evidence="3 4">
    <name type="scientific">Cynara cardunculus var. scolymus</name>
    <name type="common">Globe artichoke</name>
    <name type="synonym">Cynara scolymus</name>
    <dbReference type="NCBI Taxonomy" id="59895"/>
    <lineage>
        <taxon>Eukaryota</taxon>
        <taxon>Viridiplantae</taxon>
        <taxon>Streptophyta</taxon>
        <taxon>Embryophyta</taxon>
        <taxon>Tracheophyta</taxon>
        <taxon>Spermatophyta</taxon>
        <taxon>Magnoliopsida</taxon>
        <taxon>eudicotyledons</taxon>
        <taxon>Gunneridae</taxon>
        <taxon>Pentapetalae</taxon>
        <taxon>asterids</taxon>
        <taxon>campanulids</taxon>
        <taxon>Asterales</taxon>
        <taxon>Asteraceae</taxon>
        <taxon>Carduoideae</taxon>
        <taxon>Cardueae</taxon>
        <taxon>Carduinae</taxon>
        <taxon>Cynara</taxon>
    </lineage>
</organism>
<evidence type="ECO:0000256" key="1">
    <source>
        <dbReference type="ARBA" id="ARBA00006484"/>
    </source>
</evidence>
<evidence type="ECO:0000313" key="4">
    <source>
        <dbReference type="Proteomes" id="UP000243975"/>
    </source>
</evidence>
<accession>A0A103XUG6</accession>
<dbReference type="PRINTS" id="PR00081">
    <property type="entry name" value="GDHRDH"/>
</dbReference>
<reference evidence="3 4" key="1">
    <citation type="journal article" date="2016" name="Sci. Rep.">
        <title>The genome sequence of the outbreeding globe artichoke constructed de novo incorporating a phase-aware low-pass sequencing strategy of F1 progeny.</title>
        <authorList>
            <person name="Scaglione D."/>
            <person name="Reyes-Chin-Wo S."/>
            <person name="Acquadro A."/>
            <person name="Froenicke L."/>
            <person name="Portis E."/>
            <person name="Beitel C."/>
            <person name="Tirone M."/>
            <person name="Mauro R."/>
            <person name="Lo Monaco A."/>
            <person name="Mauromicale G."/>
            <person name="Faccioli P."/>
            <person name="Cattivelli L."/>
            <person name="Rieseberg L."/>
            <person name="Michelmore R."/>
            <person name="Lanteri S."/>
        </authorList>
    </citation>
    <scope>NUCLEOTIDE SEQUENCE [LARGE SCALE GENOMIC DNA]</scope>
    <source>
        <strain evidence="3">2C</strain>
    </source>
</reference>
<keyword evidence="4" id="KW-1185">Reference proteome</keyword>
<dbReference type="AlphaFoldDB" id="A0A103XUG6"/>
<dbReference type="Gene3D" id="3.40.50.720">
    <property type="entry name" value="NAD(P)-binding Rossmann-like Domain"/>
    <property type="match status" value="1"/>
</dbReference>
<keyword evidence="2" id="KW-0560">Oxidoreductase</keyword>
<dbReference type="GO" id="GO:0016616">
    <property type="term" value="F:oxidoreductase activity, acting on the CH-OH group of donors, NAD or NADP as acceptor"/>
    <property type="evidence" value="ECO:0007669"/>
    <property type="project" value="UniProtKB-ARBA"/>
</dbReference>
<comment type="caution">
    <text evidence="3">The sequence shown here is derived from an EMBL/GenBank/DDBJ whole genome shotgun (WGS) entry which is preliminary data.</text>
</comment>
<evidence type="ECO:0000313" key="3">
    <source>
        <dbReference type="EMBL" id="KVH97050.1"/>
    </source>
</evidence>
<dbReference type="PRINTS" id="PR00080">
    <property type="entry name" value="SDRFAMILY"/>
</dbReference>
<sequence>MKNLLFKGICLSYKGSLISSKHLTLFAYPYTSMANILQVAPRLAMKVALVTGGAQGIGEVAAKLFVIHGAKVMIADIQDDLGQVVCKDIGLDKASFVHCDVTIESDVENAINMTLAKYGKLDIMVNNAAILDDGKPNILDNDQSTFERVMSVNVIGVFLGTKHAARAMIPARSGSIIMMGSVSGNIGGIISHAYSSSKHALVGLTKNVAAELGQYGIRVNCLSPYFIPSPLTTHYTNDHPEKYSQVYSNLKDVTLSMDDVAQAALFLASDEAKYMSGHNLILDGGFSVINPAFGLFARASPLE</sequence>
<dbReference type="InterPro" id="IPR036291">
    <property type="entry name" value="NAD(P)-bd_dom_sf"/>
</dbReference>
<dbReference type="InterPro" id="IPR002347">
    <property type="entry name" value="SDR_fam"/>
</dbReference>
<dbReference type="PANTHER" id="PTHR43180">
    <property type="entry name" value="3-OXOACYL-(ACYL-CARRIER-PROTEIN) REDUCTASE (AFU_ORTHOLOGUE AFUA_6G11210)"/>
    <property type="match status" value="1"/>
</dbReference>
<protein>
    <submittedName>
        <fullName evidence="3">Glucose/ribitol dehydrogenase</fullName>
    </submittedName>
</protein>
<dbReference type="PROSITE" id="PS00061">
    <property type="entry name" value="ADH_SHORT"/>
    <property type="match status" value="1"/>
</dbReference>
<dbReference type="Proteomes" id="UP000243975">
    <property type="component" value="Unassembled WGS sequence"/>
</dbReference>
<gene>
    <name evidence="3" type="ORF">Ccrd_000856</name>
</gene>
<dbReference type="Pfam" id="PF13561">
    <property type="entry name" value="adh_short_C2"/>
    <property type="match status" value="1"/>
</dbReference>
<dbReference type="FunFam" id="3.40.50.720:FF:000084">
    <property type="entry name" value="Short-chain dehydrogenase reductase"/>
    <property type="match status" value="1"/>
</dbReference>
<evidence type="ECO:0000256" key="2">
    <source>
        <dbReference type="ARBA" id="ARBA00023002"/>
    </source>
</evidence>
<proteinExistence type="inferred from homology"/>
<dbReference type="InterPro" id="IPR020904">
    <property type="entry name" value="Sc_DH/Rdtase_CS"/>
</dbReference>
<dbReference type="Gramene" id="KVH97050">
    <property type="protein sequence ID" value="KVH97050"/>
    <property type="gene ID" value="Ccrd_000856"/>
</dbReference>
<dbReference type="STRING" id="59895.A0A103XUG6"/>
<comment type="similarity">
    <text evidence="1">Belongs to the short-chain dehydrogenases/reductases (SDR) family.</text>
</comment>
<name>A0A103XUG6_CYNCS</name>
<dbReference type="OMA" id="RSMTKFG"/>
<dbReference type="PANTHER" id="PTHR43180:SF30">
    <property type="entry name" value="MOMILACTONE A SYNTHASE"/>
    <property type="match status" value="1"/>
</dbReference>
<dbReference type="EMBL" id="LEKV01003869">
    <property type="protein sequence ID" value="KVH97050.1"/>
    <property type="molecule type" value="Genomic_DNA"/>
</dbReference>
<dbReference type="SUPFAM" id="SSF51735">
    <property type="entry name" value="NAD(P)-binding Rossmann-fold domains"/>
    <property type="match status" value="1"/>
</dbReference>